<evidence type="ECO:0000256" key="5">
    <source>
        <dbReference type="SAM" id="Phobius"/>
    </source>
</evidence>
<comment type="subcellular location">
    <subcellularLocation>
        <location evidence="1">Endomembrane system</location>
        <topology evidence="1">Multi-pass membrane protein</topology>
    </subcellularLocation>
</comment>
<dbReference type="Proteomes" id="UP000315235">
    <property type="component" value="Unassembled WGS sequence"/>
</dbReference>
<proteinExistence type="predicted"/>
<name>A0A553GVX1_9PSED</name>
<dbReference type="RefSeq" id="WP_143489399.1">
    <property type="nucleotide sequence ID" value="NZ_VJOY01000012.1"/>
</dbReference>
<evidence type="ECO:0000256" key="4">
    <source>
        <dbReference type="ARBA" id="ARBA00023136"/>
    </source>
</evidence>
<evidence type="ECO:0000256" key="2">
    <source>
        <dbReference type="ARBA" id="ARBA00022692"/>
    </source>
</evidence>
<evidence type="ECO:0000313" key="8">
    <source>
        <dbReference type="Proteomes" id="UP000315235"/>
    </source>
</evidence>
<dbReference type="InterPro" id="IPR010652">
    <property type="entry name" value="DUF1232"/>
</dbReference>
<dbReference type="EMBL" id="VJOY01000012">
    <property type="protein sequence ID" value="TRX73664.1"/>
    <property type="molecule type" value="Genomic_DNA"/>
</dbReference>
<evidence type="ECO:0000313" key="7">
    <source>
        <dbReference type="EMBL" id="TRX73664.1"/>
    </source>
</evidence>
<evidence type="ECO:0000259" key="6">
    <source>
        <dbReference type="Pfam" id="PF06803"/>
    </source>
</evidence>
<reference evidence="7 8" key="1">
    <citation type="submission" date="2019-07" db="EMBL/GenBank/DDBJ databases">
        <title>Pseudomonas mangiferae sp. nov., isolated from bark of mango tree in Thailand.</title>
        <authorList>
            <person name="Srisuk N."/>
            <person name="Anurat P."/>
        </authorList>
    </citation>
    <scope>NUCLEOTIDE SEQUENCE [LARGE SCALE GENOMIC DNA]</scope>
    <source>
        <strain evidence="7 8">DMKU_BBB3-04</strain>
    </source>
</reference>
<sequence>MKMPRQFSRYLGLAERFLARGRLPALLLAVARKRGRSGGRLAGVKEDLHLLQALCVAWWRGDYRRIERQALLSVVGALLYFLTPVDAIPDWLPGVGLVDDLAVLAWVMRTWHGELERFRRWRDAQSPTLREELDRLPRAERVEPPVS</sequence>
<gene>
    <name evidence="7" type="ORF">FM069_16145</name>
</gene>
<dbReference type="GO" id="GO:0012505">
    <property type="term" value="C:endomembrane system"/>
    <property type="evidence" value="ECO:0007669"/>
    <property type="project" value="UniProtKB-SubCell"/>
</dbReference>
<keyword evidence="2 5" id="KW-0812">Transmembrane</keyword>
<dbReference type="OrthoDB" id="9804184at2"/>
<dbReference type="AlphaFoldDB" id="A0A553GVX1"/>
<comment type="caution">
    <text evidence="7">The sequence shown here is derived from an EMBL/GenBank/DDBJ whole genome shotgun (WGS) entry which is preliminary data.</text>
</comment>
<protein>
    <submittedName>
        <fullName evidence="7">DUF1232 domain-containing protein</fullName>
    </submittedName>
</protein>
<keyword evidence="3 5" id="KW-1133">Transmembrane helix</keyword>
<dbReference type="Pfam" id="PF06803">
    <property type="entry name" value="DUF1232"/>
    <property type="match status" value="1"/>
</dbReference>
<keyword evidence="4 5" id="KW-0472">Membrane</keyword>
<evidence type="ECO:0000256" key="1">
    <source>
        <dbReference type="ARBA" id="ARBA00004127"/>
    </source>
</evidence>
<feature type="domain" description="DUF1232" evidence="6">
    <location>
        <begin position="71"/>
        <end position="106"/>
    </location>
</feature>
<feature type="transmembrane region" description="Helical" evidence="5">
    <location>
        <begin position="70"/>
        <end position="88"/>
    </location>
</feature>
<keyword evidence="8" id="KW-1185">Reference proteome</keyword>
<accession>A0A553GVX1</accession>
<evidence type="ECO:0000256" key="3">
    <source>
        <dbReference type="ARBA" id="ARBA00022989"/>
    </source>
</evidence>
<organism evidence="7 8">
    <name type="scientific">Pseudomonas mangiferae</name>
    <dbReference type="NCBI Taxonomy" id="2593654"/>
    <lineage>
        <taxon>Bacteria</taxon>
        <taxon>Pseudomonadati</taxon>
        <taxon>Pseudomonadota</taxon>
        <taxon>Gammaproteobacteria</taxon>
        <taxon>Pseudomonadales</taxon>
        <taxon>Pseudomonadaceae</taxon>
        <taxon>Pseudomonas</taxon>
    </lineage>
</organism>